<name>A5H2N5_LODEL</name>
<dbReference type="OrthoDB" id="6020543at2759"/>
<keyword evidence="6 8" id="KW-0326">Glycosidase</keyword>
<comment type="similarity">
    <text evidence="9">Belongs to the glycosyl hydrolase 18 family.</text>
</comment>
<keyword evidence="5" id="KW-0119">Carbohydrate metabolism</keyword>
<dbReference type="InterPro" id="IPR001579">
    <property type="entry name" value="Glyco_hydro_18_chit_AS"/>
</dbReference>
<dbReference type="Gene3D" id="3.20.20.80">
    <property type="entry name" value="Glycosidases"/>
    <property type="match status" value="1"/>
</dbReference>
<dbReference type="SUPFAM" id="SSF51445">
    <property type="entry name" value="(Trans)glycosidases"/>
    <property type="match status" value="1"/>
</dbReference>
<dbReference type="InterPro" id="IPR017853">
    <property type="entry name" value="GH"/>
</dbReference>
<keyword evidence="12" id="KW-1185">Reference proteome</keyword>
<evidence type="ECO:0000313" key="11">
    <source>
        <dbReference type="EMBL" id="EDK47569.1"/>
    </source>
</evidence>
<evidence type="ECO:0000256" key="2">
    <source>
        <dbReference type="ARBA" id="ARBA00012729"/>
    </source>
</evidence>
<sequence>MWNKFGGGTDDERPFGDAIIDGFDFDIENKQQTGYVALATQLKSYFASSSRQYYLSAAPQCPYPDESVGDLMALVDLDFAFIQFYNNYCSIDKQFNWDTWSQYASGKNIKLYLGVPGSSSSAGSGYVDASTIASTIAQIQGDSAFGGVSVWDISSAPTSFLSQIKNALSGGSSVSSASVSVPAASLSTLSTVSSNYNPYTSLVGTPTYSAVQSSGVAATIVGSSTPTATTTSSTGGFWSWIGDLFAESSSSPSSSTATAAAVVPVASTAPVVVAQPTTSSTPVAAVPTTTSSFNWFGLFDSPTTSTTQAPAITSSAISQGAQVVEVTSYVTLTTTVAPTRFYKRQVQSVDAVDSSASHFHPGYLLIVGLLTALSYL</sequence>
<dbReference type="AlphaFoldDB" id="A5H2N5"/>
<evidence type="ECO:0000256" key="7">
    <source>
        <dbReference type="ARBA" id="ARBA00023326"/>
    </source>
</evidence>
<dbReference type="PROSITE" id="PS01095">
    <property type="entry name" value="GH18_1"/>
    <property type="match status" value="1"/>
</dbReference>
<dbReference type="GO" id="GO:0006032">
    <property type="term" value="P:chitin catabolic process"/>
    <property type="evidence" value="ECO:0007669"/>
    <property type="project" value="UniProtKB-KW"/>
</dbReference>
<gene>
    <name evidence="11" type="ORF">LELG_05750</name>
</gene>
<dbReference type="VEuPathDB" id="FungiDB:LELG_05750"/>
<keyword evidence="7" id="KW-0624">Polysaccharide degradation</keyword>
<evidence type="ECO:0000256" key="9">
    <source>
        <dbReference type="RuleBase" id="RU004453"/>
    </source>
</evidence>
<evidence type="ECO:0000256" key="5">
    <source>
        <dbReference type="ARBA" id="ARBA00023277"/>
    </source>
</evidence>
<evidence type="ECO:0000256" key="8">
    <source>
        <dbReference type="RuleBase" id="RU000489"/>
    </source>
</evidence>
<dbReference type="Proteomes" id="UP000001996">
    <property type="component" value="Unassembled WGS sequence"/>
</dbReference>
<dbReference type="KEGG" id="lel:PVL30_000002"/>
<dbReference type="Pfam" id="PF00704">
    <property type="entry name" value="Glyco_hydro_18"/>
    <property type="match status" value="1"/>
</dbReference>
<dbReference type="GO" id="GO:0005576">
    <property type="term" value="C:extracellular region"/>
    <property type="evidence" value="ECO:0007669"/>
    <property type="project" value="TreeGrafter"/>
</dbReference>
<evidence type="ECO:0000256" key="6">
    <source>
        <dbReference type="ARBA" id="ARBA00023295"/>
    </source>
</evidence>
<keyword evidence="4" id="KW-0146">Chitin degradation</keyword>
<comment type="catalytic activity">
    <reaction evidence="1">
        <text>Random endo-hydrolysis of N-acetyl-beta-D-glucosaminide (1-&gt;4)-beta-linkages in chitin and chitodextrins.</text>
        <dbReference type="EC" id="3.2.1.14"/>
    </reaction>
</comment>
<protein>
    <recommendedName>
        <fullName evidence="2">chitinase</fullName>
        <ecNumber evidence="2">3.2.1.14</ecNumber>
    </recommendedName>
</protein>
<reference evidence="11 12" key="1">
    <citation type="journal article" date="2009" name="Nature">
        <title>Evolution of pathogenicity and sexual reproduction in eight Candida genomes.</title>
        <authorList>
            <person name="Butler G."/>
            <person name="Rasmussen M.D."/>
            <person name="Lin M.F."/>
            <person name="Santos M.A."/>
            <person name="Sakthikumar S."/>
            <person name="Munro C.A."/>
            <person name="Rheinbay E."/>
            <person name="Grabherr M."/>
            <person name="Forche A."/>
            <person name="Reedy J.L."/>
            <person name="Agrafioti I."/>
            <person name="Arnaud M.B."/>
            <person name="Bates S."/>
            <person name="Brown A.J."/>
            <person name="Brunke S."/>
            <person name="Costanzo M.C."/>
            <person name="Fitzpatrick D.A."/>
            <person name="de Groot P.W."/>
            <person name="Harris D."/>
            <person name="Hoyer L.L."/>
            <person name="Hube B."/>
            <person name="Klis F.M."/>
            <person name="Kodira C."/>
            <person name="Lennard N."/>
            <person name="Logue M.E."/>
            <person name="Martin R."/>
            <person name="Neiman A.M."/>
            <person name="Nikolaou E."/>
            <person name="Quail M.A."/>
            <person name="Quinn J."/>
            <person name="Santos M.C."/>
            <person name="Schmitzberger F.F."/>
            <person name="Sherlock G."/>
            <person name="Shah P."/>
            <person name="Silverstein K.A."/>
            <person name="Skrzypek M.S."/>
            <person name="Soll D."/>
            <person name="Staggs R."/>
            <person name="Stansfield I."/>
            <person name="Stumpf M.P."/>
            <person name="Sudbery P.E."/>
            <person name="Srikantha T."/>
            <person name="Zeng Q."/>
            <person name="Berman J."/>
            <person name="Berriman M."/>
            <person name="Heitman J."/>
            <person name="Gow N.A."/>
            <person name="Lorenz M.C."/>
            <person name="Birren B.W."/>
            <person name="Kellis M."/>
            <person name="Cuomo C.A."/>
        </authorList>
    </citation>
    <scope>NUCLEOTIDE SEQUENCE [LARGE SCALE GENOMIC DNA]</scope>
    <source>
        <strain evidence="12">ATCC 11503 / BCRC 21390 / CBS 2605 / JCM 1781 / NBRC 1676 / NRRL YB-4239</strain>
    </source>
</reference>
<dbReference type="GO" id="GO:0000272">
    <property type="term" value="P:polysaccharide catabolic process"/>
    <property type="evidence" value="ECO:0007669"/>
    <property type="project" value="UniProtKB-KW"/>
</dbReference>
<evidence type="ECO:0000313" key="12">
    <source>
        <dbReference type="Proteomes" id="UP000001996"/>
    </source>
</evidence>
<keyword evidence="3 8" id="KW-0378">Hydrolase</keyword>
<dbReference type="InterPro" id="IPR050542">
    <property type="entry name" value="Glycosyl_Hydrlase18_Chitinase"/>
</dbReference>
<feature type="domain" description="GH18" evidence="10">
    <location>
        <begin position="1"/>
        <end position="171"/>
    </location>
</feature>
<dbReference type="GO" id="GO:0008843">
    <property type="term" value="F:endochitinase activity"/>
    <property type="evidence" value="ECO:0007669"/>
    <property type="project" value="UniProtKB-EC"/>
</dbReference>
<proteinExistence type="inferred from homology"/>
<evidence type="ECO:0000256" key="1">
    <source>
        <dbReference type="ARBA" id="ARBA00000822"/>
    </source>
</evidence>
<accession>A5H2N5</accession>
<dbReference type="InParanoid" id="A5H2N5"/>
<organism evidence="11 12">
    <name type="scientific">Lodderomyces elongisporus (strain ATCC 11503 / CBS 2605 / JCM 1781 / NBRC 1676 / NRRL YB-4239)</name>
    <name type="common">Yeast</name>
    <name type="synonym">Saccharomyces elongisporus</name>
    <dbReference type="NCBI Taxonomy" id="379508"/>
    <lineage>
        <taxon>Eukaryota</taxon>
        <taxon>Fungi</taxon>
        <taxon>Dikarya</taxon>
        <taxon>Ascomycota</taxon>
        <taxon>Saccharomycotina</taxon>
        <taxon>Pichiomycetes</taxon>
        <taxon>Debaryomycetaceae</taxon>
        <taxon>Candida/Lodderomyces clade</taxon>
        <taxon>Lodderomyces</taxon>
    </lineage>
</organism>
<dbReference type="STRING" id="379508.A5H2N5"/>
<dbReference type="EC" id="3.2.1.14" evidence="2"/>
<dbReference type="PANTHER" id="PTHR45708:SF49">
    <property type="entry name" value="ENDOCHITINASE"/>
    <property type="match status" value="1"/>
</dbReference>
<dbReference type="eggNOG" id="KOG4701">
    <property type="taxonomic scope" value="Eukaryota"/>
</dbReference>
<dbReference type="InterPro" id="IPR001223">
    <property type="entry name" value="Glyco_hydro18_cat"/>
</dbReference>
<dbReference type="GeneID" id="5236053"/>
<evidence type="ECO:0000256" key="4">
    <source>
        <dbReference type="ARBA" id="ARBA00023024"/>
    </source>
</evidence>
<dbReference type="PROSITE" id="PS51910">
    <property type="entry name" value="GH18_2"/>
    <property type="match status" value="1"/>
</dbReference>
<dbReference type="EMBL" id="DS236866">
    <property type="protein sequence ID" value="EDK47569.1"/>
    <property type="molecule type" value="Genomic_DNA"/>
</dbReference>
<evidence type="ECO:0000259" key="10">
    <source>
        <dbReference type="PROSITE" id="PS51910"/>
    </source>
</evidence>
<dbReference type="HOGENOM" id="CLU_007818_7_2_1"/>
<evidence type="ECO:0000256" key="3">
    <source>
        <dbReference type="ARBA" id="ARBA00022801"/>
    </source>
</evidence>
<dbReference type="PANTHER" id="PTHR45708">
    <property type="entry name" value="ENDOCHITINASE"/>
    <property type="match status" value="1"/>
</dbReference>